<dbReference type="AlphaFoldDB" id="A0A1R1SF18"/>
<evidence type="ECO:0000256" key="1">
    <source>
        <dbReference type="ARBA" id="ARBA00023015"/>
    </source>
</evidence>
<dbReference type="GO" id="GO:0003677">
    <property type="term" value="F:DNA binding"/>
    <property type="evidence" value="ECO:0007669"/>
    <property type="project" value="UniProtKB-KW"/>
</dbReference>
<dbReference type="SUPFAM" id="SSF46785">
    <property type="entry name" value="Winged helix' DNA-binding domain"/>
    <property type="match status" value="1"/>
</dbReference>
<accession>A0A1R1SF18</accession>
<sequence>MTTASGADTNGWPADRSTSAERVAALLLAFGKGGAGSYHGVSDLARAVGRERSQVSRMLHALERGGLVEQDPVSRRYRLGWSLLVLASGAGDAALLRAARPVLRKVGARTGEVALLSVQRGNRSLTVLREESAQSLRAGGWVGRSSPMHCTASGRALLFDSDDELVEALTADDLLAPSHGLAVPRNLDELLARLRIERERGYAVASEEVEIGLTSVAVPVRNPAGDLVAVVNISGPTSRLITRIDEVARRLRAAATALETALANPPRPPLSPPGSELTR</sequence>
<organism evidence="7 8">
    <name type="scientific">Streptomyces sparsogenes DSM 40356</name>
    <dbReference type="NCBI Taxonomy" id="1331668"/>
    <lineage>
        <taxon>Bacteria</taxon>
        <taxon>Bacillati</taxon>
        <taxon>Actinomycetota</taxon>
        <taxon>Actinomycetes</taxon>
        <taxon>Kitasatosporales</taxon>
        <taxon>Streptomycetaceae</taxon>
        <taxon>Streptomyces</taxon>
    </lineage>
</organism>
<dbReference type="STRING" id="67365.GCA_001704635_04308"/>
<proteinExistence type="predicted"/>
<dbReference type="GO" id="GO:0045892">
    <property type="term" value="P:negative regulation of DNA-templated transcription"/>
    <property type="evidence" value="ECO:0007669"/>
    <property type="project" value="TreeGrafter"/>
</dbReference>
<dbReference type="InterPro" id="IPR005471">
    <property type="entry name" value="Tscrpt_reg_IclR_N"/>
</dbReference>
<name>A0A1R1SF18_9ACTN</name>
<dbReference type="SUPFAM" id="SSF55781">
    <property type="entry name" value="GAF domain-like"/>
    <property type="match status" value="1"/>
</dbReference>
<dbReference type="InterPro" id="IPR014757">
    <property type="entry name" value="Tscrpt_reg_IclR_C"/>
</dbReference>
<reference evidence="7 8" key="1">
    <citation type="submission" date="2013-05" db="EMBL/GenBank/DDBJ databases">
        <title>Genome sequence of Streptomyces sparsogenes DSM 40356.</title>
        <authorList>
            <person name="Coyne S."/>
            <person name="Seebeck F.P."/>
        </authorList>
    </citation>
    <scope>NUCLEOTIDE SEQUENCE [LARGE SCALE GENOMIC DNA]</scope>
    <source>
        <strain evidence="7 8">DSM 40356</strain>
    </source>
</reference>
<dbReference type="Gene3D" id="1.10.10.10">
    <property type="entry name" value="Winged helix-like DNA-binding domain superfamily/Winged helix DNA-binding domain"/>
    <property type="match status" value="1"/>
</dbReference>
<dbReference type="RefSeq" id="WP_065968519.1">
    <property type="nucleotide sequence ID" value="NZ_ASQP01000321.1"/>
</dbReference>
<dbReference type="GeneID" id="96748489"/>
<dbReference type="Pfam" id="PF01614">
    <property type="entry name" value="IclR_C"/>
    <property type="match status" value="1"/>
</dbReference>
<keyword evidence="2" id="KW-0238">DNA-binding</keyword>
<dbReference type="SMART" id="SM00346">
    <property type="entry name" value="HTH_ICLR"/>
    <property type="match status" value="1"/>
</dbReference>
<dbReference type="InterPro" id="IPR029016">
    <property type="entry name" value="GAF-like_dom_sf"/>
</dbReference>
<keyword evidence="1" id="KW-0805">Transcription regulation</keyword>
<dbReference type="PROSITE" id="PS51078">
    <property type="entry name" value="ICLR_ED"/>
    <property type="match status" value="1"/>
</dbReference>
<evidence type="ECO:0000259" key="6">
    <source>
        <dbReference type="PROSITE" id="PS51078"/>
    </source>
</evidence>
<feature type="domain" description="HTH iclR-type" evidence="5">
    <location>
        <begin position="17"/>
        <end position="81"/>
    </location>
</feature>
<dbReference type="PROSITE" id="PS51077">
    <property type="entry name" value="HTH_ICLR"/>
    <property type="match status" value="1"/>
</dbReference>
<keyword evidence="3" id="KW-0804">Transcription</keyword>
<dbReference type="InterPro" id="IPR036388">
    <property type="entry name" value="WH-like_DNA-bd_sf"/>
</dbReference>
<evidence type="ECO:0000256" key="4">
    <source>
        <dbReference type="SAM" id="MobiDB-lite"/>
    </source>
</evidence>
<evidence type="ECO:0000256" key="2">
    <source>
        <dbReference type="ARBA" id="ARBA00023125"/>
    </source>
</evidence>
<dbReference type="EMBL" id="ASQP01000321">
    <property type="protein sequence ID" value="OMI36778.1"/>
    <property type="molecule type" value="Genomic_DNA"/>
</dbReference>
<evidence type="ECO:0000313" key="7">
    <source>
        <dbReference type="EMBL" id="OMI36778.1"/>
    </source>
</evidence>
<protein>
    <submittedName>
        <fullName evidence="7">IclR family transcriptional regulator</fullName>
    </submittedName>
</protein>
<dbReference type="Proteomes" id="UP000186168">
    <property type="component" value="Unassembled WGS sequence"/>
</dbReference>
<dbReference type="InterPro" id="IPR036390">
    <property type="entry name" value="WH_DNA-bd_sf"/>
</dbReference>
<dbReference type="GO" id="GO:0003700">
    <property type="term" value="F:DNA-binding transcription factor activity"/>
    <property type="evidence" value="ECO:0007669"/>
    <property type="project" value="TreeGrafter"/>
</dbReference>
<dbReference type="InterPro" id="IPR050707">
    <property type="entry name" value="HTH_MetabolicPath_Reg"/>
</dbReference>
<comment type="caution">
    <text evidence="7">The sequence shown here is derived from an EMBL/GenBank/DDBJ whole genome shotgun (WGS) entry which is preliminary data.</text>
</comment>
<evidence type="ECO:0000313" key="8">
    <source>
        <dbReference type="Proteomes" id="UP000186168"/>
    </source>
</evidence>
<evidence type="ECO:0000256" key="3">
    <source>
        <dbReference type="ARBA" id="ARBA00023163"/>
    </source>
</evidence>
<feature type="domain" description="IclR-ED" evidence="6">
    <location>
        <begin position="75"/>
        <end position="264"/>
    </location>
</feature>
<dbReference type="PANTHER" id="PTHR30136:SF35">
    <property type="entry name" value="HTH-TYPE TRANSCRIPTIONAL REGULATOR RV1719"/>
    <property type="match status" value="1"/>
</dbReference>
<keyword evidence="8" id="KW-1185">Reference proteome</keyword>
<gene>
    <name evidence="7" type="ORF">SPAR_23726</name>
</gene>
<feature type="region of interest" description="Disordered" evidence="4">
    <location>
        <begin position="259"/>
        <end position="279"/>
    </location>
</feature>
<dbReference type="Pfam" id="PF09339">
    <property type="entry name" value="HTH_IclR"/>
    <property type="match status" value="1"/>
</dbReference>
<evidence type="ECO:0000259" key="5">
    <source>
        <dbReference type="PROSITE" id="PS51077"/>
    </source>
</evidence>
<dbReference type="Gene3D" id="3.30.450.40">
    <property type="match status" value="1"/>
</dbReference>
<dbReference type="PANTHER" id="PTHR30136">
    <property type="entry name" value="HELIX-TURN-HELIX TRANSCRIPTIONAL REGULATOR, ICLR FAMILY"/>
    <property type="match status" value="1"/>
</dbReference>